<evidence type="ECO:0000259" key="2">
    <source>
        <dbReference type="PROSITE" id="PS50174"/>
    </source>
</evidence>
<dbReference type="PROSITE" id="PS50174">
    <property type="entry name" value="G_PATCH"/>
    <property type="match status" value="1"/>
</dbReference>
<dbReference type="PANTHER" id="PTHR21032">
    <property type="entry name" value="G PATCH DOMAIN-CONTAINING PROTEIN 11"/>
    <property type="match status" value="1"/>
</dbReference>
<dbReference type="AlphaFoldDB" id="A0AAQ3QID7"/>
<evidence type="ECO:0000313" key="3">
    <source>
        <dbReference type="EMBL" id="WOL12359.1"/>
    </source>
</evidence>
<dbReference type="SMART" id="SM00443">
    <property type="entry name" value="G_patch"/>
    <property type="match status" value="1"/>
</dbReference>
<dbReference type="GO" id="GO:0000776">
    <property type="term" value="C:kinetochore"/>
    <property type="evidence" value="ECO:0007669"/>
    <property type="project" value="TreeGrafter"/>
</dbReference>
<evidence type="ECO:0000256" key="1">
    <source>
        <dbReference type="SAM" id="MobiDB-lite"/>
    </source>
</evidence>
<dbReference type="Pfam" id="PF13821">
    <property type="entry name" value="DUF4187"/>
    <property type="match status" value="1"/>
</dbReference>
<reference evidence="3 4" key="1">
    <citation type="submission" date="2023-10" db="EMBL/GenBank/DDBJ databases">
        <title>Chromosome-scale genome assembly provides insights into flower coloration mechanisms of Canna indica.</title>
        <authorList>
            <person name="Li C."/>
        </authorList>
    </citation>
    <scope>NUCLEOTIDE SEQUENCE [LARGE SCALE GENOMIC DNA]</scope>
    <source>
        <tissue evidence="3">Flower</tissue>
    </source>
</reference>
<dbReference type="SMART" id="SM01173">
    <property type="entry name" value="DUF4187"/>
    <property type="match status" value="1"/>
</dbReference>
<dbReference type="Proteomes" id="UP001327560">
    <property type="component" value="Chromosome 6"/>
</dbReference>
<dbReference type="GO" id="GO:0003676">
    <property type="term" value="F:nucleic acid binding"/>
    <property type="evidence" value="ECO:0007669"/>
    <property type="project" value="InterPro"/>
</dbReference>
<dbReference type="Pfam" id="PF01585">
    <property type="entry name" value="G-patch"/>
    <property type="match status" value="1"/>
</dbReference>
<dbReference type="InterPro" id="IPR039249">
    <property type="entry name" value="GPATCH11"/>
</dbReference>
<dbReference type="InterPro" id="IPR000467">
    <property type="entry name" value="G_patch_dom"/>
</dbReference>
<name>A0AAQ3QID7_9LILI</name>
<dbReference type="EMBL" id="CP136895">
    <property type="protein sequence ID" value="WOL12359.1"/>
    <property type="molecule type" value="Genomic_DNA"/>
</dbReference>
<evidence type="ECO:0000313" key="4">
    <source>
        <dbReference type="Proteomes" id="UP001327560"/>
    </source>
</evidence>
<feature type="region of interest" description="Disordered" evidence="1">
    <location>
        <begin position="1"/>
        <end position="82"/>
    </location>
</feature>
<gene>
    <name evidence="3" type="ORF">Cni_G21125</name>
</gene>
<accession>A0AAQ3QID7</accession>
<feature type="compositionally biased region" description="Acidic residues" evidence="1">
    <location>
        <begin position="190"/>
        <end position="211"/>
    </location>
</feature>
<sequence>MSMAGRDGDDDDDDYMGDLSLFLPPDHDAGPKKKLGAKVKQDPPAPKPKPKWPRGLSRQEQRRLERERKQREEDERTRASLDAAIPDSNVGFRMLKMMGYRPGSALGKDGGGLAEPVGLQIRRSRAGIGVEEDATRKERAEVERKRRREEDILVEFGSRQKSQWRSRRIVGDYRKAEAALAQLEKREVVEPPEDDADEEKPEDEEEEEVITEENLHDILIKLRDEHQYCLYCGFQYESAEALANNCPGPSEEDH</sequence>
<dbReference type="InterPro" id="IPR025239">
    <property type="entry name" value="DUF4187"/>
</dbReference>
<organism evidence="3 4">
    <name type="scientific">Canna indica</name>
    <name type="common">Indian-shot</name>
    <dbReference type="NCBI Taxonomy" id="4628"/>
    <lineage>
        <taxon>Eukaryota</taxon>
        <taxon>Viridiplantae</taxon>
        <taxon>Streptophyta</taxon>
        <taxon>Embryophyta</taxon>
        <taxon>Tracheophyta</taxon>
        <taxon>Spermatophyta</taxon>
        <taxon>Magnoliopsida</taxon>
        <taxon>Liliopsida</taxon>
        <taxon>Zingiberales</taxon>
        <taxon>Cannaceae</taxon>
        <taxon>Canna</taxon>
    </lineage>
</organism>
<protein>
    <submittedName>
        <fullName evidence="3">G patch domain-containing protein 11 isoform X1</fullName>
    </submittedName>
</protein>
<proteinExistence type="predicted"/>
<feature type="compositionally biased region" description="Basic and acidic residues" evidence="1">
    <location>
        <begin position="57"/>
        <end position="79"/>
    </location>
</feature>
<keyword evidence="4" id="KW-1185">Reference proteome</keyword>
<feature type="domain" description="G-patch" evidence="2">
    <location>
        <begin position="87"/>
        <end position="133"/>
    </location>
</feature>
<dbReference type="PANTHER" id="PTHR21032:SF0">
    <property type="entry name" value="G PATCH DOMAIN-CONTAINING PROTEIN 11"/>
    <property type="match status" value="1"/>
</dbReference>
<feature type="region of interest" description="Disordered" evidence="1">
    <location>
        <begin position="184"/>
        <end position="212"/>
    </location>
</feature>